<accession>A0A644X1U4</accession>
<dbReference type="PROSITE" id="PS50943">
    <property type="entry name" value="HTH_CROC1"/>
    <property type="match status" value="1"/>
</dbReference>
<dbReference type="PROSITE" id="PS51332">
    <property type="entry name" value="B12_BINDING"/>
    <property type="match status" value="1"/>
</dbReference>
<organism evidence="4">
    <name type="scientific">bioreactor metagenome</name>
    <dbReference type="NCBI Taxonomy" id="1076179"/>
    <lineage>
        <taxon>unclassified sequences</taxon>
        <taxon>metagenomes</taxon>
        <taxon>ecological metagenomes</taxon>
    </lineage>
</organism>
<dbReference type="GO" id="GO:0046872">
    <property type="term" value="F:metal ion binding"/>
    <property type="evidence" value="ECO:0007669"/>
    <property type="project" value="InterPro"/>
</dbReference>
<sequence length="295" mass="33593">MNNGFANRMKELRKNKGYTQKKLASLLNIGQTTVANYEQGTRVPDMEKLNKMADLFEVTLDYLLGRSEEIARSTKDAKSKGIDLKTADKVYLNYLLQGDSENARKLIVGFHEDGVNIEYIFFNILDKVLKEVGVLWEKGTVDVWKEHFISEVTIDVMREIKFREKRKSIKSKSMISLNAGAELHNIGLRMISDILEVEGWNVIYLGCNVPVQSVVKAIDIEKPKFIAISITLEYHIDSAIYMISAIKKYFGKNSPIIILGGSAFSNYEKVCEKTGADYYARDIDDIRDILKKNKL</sequence>
<dbReference type="GO" id="GO:0031419">
    <property type="term" value="F:cobalamin binding"/>
    <property type="evidence" value="ECO:0007669"/>
    <property type="project" value="InterPro"/>
</dbReference>
<dbReference type="Gene3D" id="1.10.1240.10">
    <property type="entry name" value="Methionine synthase domain"/>
    <property type="match status" value="1"/>
</dbReference>
<dbReference type="Gene3D" id="3.40.50.280">
    <property type="entry name" value="Cobalamin-binding domain"/>
    <property type="match status" value="1"/>
</dbReference>
<evidence type="ECO:0000259" key="2">
    <source>
        <dbReference type="PROSITE" id="PS50943"/>
    </source>
</evidence>
<keyword evidence="1" id="KW-0238">DNA-binding</keyword>
<dbReference type="InterPro" id="IPR001387">
    <property type="entry name" value="Cro/C1-type_HTH"/>
</dbReference>
<dbReference type="Pfam" id="PF02310">
    <property type="entry name" value="B12-binding"/>
    <property type="match status" value="1"/>
</dbReference>
<name>A0A644X1U4_9ZZZZ</name>
<dbReference type="InterPro" id="IPR006158">
    <property type="entry name" value="Cobalamin-bd"/>
</dbReference>
<dbReference type="AlphaFoldDB" id="A0A644X1U4"/>
<dbReference type="PANTHER" id="PTHR46558">
    <property type="entry name" value="TRACRIPTIONAL REGULATORY PROTEIN-RELATED-RELATED"/>
    <property type="match status" value="1"/>
</dbReference>
<dbReference type="SUPFAM" id="SSF47413">
    <property type="entry name" value="lambda repressor-like DNA-binding domains"/>
    <property type="match status" value="1"/>
</dbReference>
<dbReference type="SUPFAM" id="SSF52242">
    <property type="entry name" value="Cobalamin (vitamin B12)-binding domain"/>
    <property type="match status" value="1"/>
</dbReference>
<comment type="caution">
    <text evidence="4">The sequence shown here is derived from an EMBL/GenBank/DDBJ whole genome shotgun (WGS) entry which is preliminary data.</text>
</comment>
<proteinExistence type="predicted"/>
<protein>
    <submittedName>
        <fullName evidence="4">Uncharacterized protein</fullName>
    </submittedName>
</protein>
<dbReference type="InterPro" id="IPR003759">
    <property type="entry name" value="Cbl-bd_cap"/>
</dbReference>
<dbReference type="InterPro" id="IPR036724">
    <property type="entry name" value="Cobalamin-bd_sf"/>
</dbReference>
<reference evidence="4" key="1">
    <citation type="submission" date="2019-08" db="EMBL/GenBank/DDBJ databases">
        <authorList>
            <person name="Kucharzyk K."/>
            <person name="Murdoch R.W."/>
            <person name="Higgins S."/>
            <person name="Loffler F."/>
        </authorList>
    </citation>
    <scope>NUCLEOTIDE SEQUENCE</scope>
</reference>
<feature type="domain" description="HTH cro/C1-type" evidence="2">
    <location>
        <begin position="9"/>
        <end position="63"/>
    </location>
</feature>
<feature type="domain" description="B12-binding" evidence="3">
    <location>
        <begin position="170"/>
        <end position="295"/>
    </location>
</feature>
<gene>
    <name evidence="4" type="ORF">SDC9_56071</name>
</gene>
<dbReference type="InterPro" id="IPR036594">
    <property type="entry name" value="Meth_synthase_dom"/>
</dbReference>
<dbReference type="CDD" id="cd00093">
    <property type="entry name" value="HTH_XRE"/>
    <property type="match status" value="1"/>
</dbReference>
<evidence type="ECO:0000259" key="3">
    <source>
        <dbReference type="PROSITE" id="PS51332"/>
    </source>
</evidence>
<dbReference type="PANTHER" id="PTHR46558:SF11">
    <property type="entry name" value="HTH-TYPE TRANSCRIPTIONAL REGULATOR XRE"/>
    <property type="match status" value="1"/>
</dbReference>
<dbReference type="Pfam" id="PF02607">
    <property type="entry name" value="B12-binding_2"/>
    <property type="match status" value="1"/>
</dbReference>
<dbReference type="InterPro" id="IPR010982">
    <property type="entry name" value="Lambda_DNA-bd_dom_sf"/>
</dbReference>
<dbReference type="Pfam" id="PF01381">
    <property type="entry name" value="HTH_3"/>
    <property type="match status" value="1"/>
</dbReference>
<dbReference type="GO" id="GO:0003677">
    <property type="term" value="F:DNA binding"/>
    <property type="evidence" value="ECO:0007669"/>
    <property type="project" value="UniProtKB-KW"/>
</dbReference>
<evidence type="ECO:0000256" key="1">
    <source>
        <dbReference type="ARBA" id="ARBA00023125"/>
    </source>
</evidence>
<evidence type="ECO:0000313" key="4">
    <source>
        <dbReference type="EMBL" id="MPM09748.1"/>
    </source>
</evidence>
<dbReference type="Gene3D" id="1.10.260.40">
    <property type="entry name" value="lambda repressor-like DNA-binding domains"/>
    <property type="match status" value="1"/>
</dbReference>
<dbReference type="EMBL" id="VSSQ01001607">
    <property type="protein sequence ID" value="MPM09748.1"/>
    <property type="molecule type" value="Genomic_DNA"/>
</dbReference>
<dbReference type="SMART" id="SM00530">
    <property type="entry name" value="HTH_XRE"/>
    <property type="match status" value="1"/>
</dbReference>